<dbReference type="PRINTS" id="PR00094">
    <property type="entry name" value="ADENYLTKNASE"/>
</dbReference>
<dbReference type="EMBL" id="MU857069">
    <property type="protein sequence ID" value="KAK4150488.1"/>
    <property type="molecule type" value="Genomic_DNA"/>
</dbReference>
<comment type="caution">
    <text evidence="6">The sequence shown here is derived from an EMBL/GenBank/DDBJ whole genome shotgun (WGS) entry which is preliminary data.</text>
</comment>
<reference evidence="6" key="2">
    <citation type="submission" date="2023-05" db="EMBL/GenBank/DDBJ databases">
        <authorList>
            <consortium name="Lawrence Berkeley National Laboratory"/>
            <person name="Steindorff A."/>
            <person name="Hensen N."/>
            <person name="Bonometti L."/>
            <person name="Westerberg I."/>
            <person name="Brannstrom I.O."/>
            <person name="Guillou S."/>
            <person name="Cros-Aarteil S."/>
            <person name="Calhoun S."/>
            <person name="Haridas S."/>
            <person name="Kuo A."/>
            <person name="Mondo S."/>
            <person name="Pangilinan J."/>
            <person name="Riley R."/>
            <person name="Labutti K."/>
            <person name="Andreopoulos B."/>
            <person name="Lipzen A."/>
            <person name="Chen C."/>
            <person name="Yanf M."/>
            <person name="Daum C."/>
            <person name="Ng V."/>
            <person name="Clum A."/>
            <person name="Ohm R."/>
            <person name="Martin F."/>
            <person name="Silar P."/>
            <person name="Natvig D."/>
            <person name="Lalanne C."/>
            <person name="Gautier V."/>
            <person name="Ament-Velasquez S.L."/>
            <person name="Kruys A."/>
            <person name="Hutchinson M.I."/>
            <person name="Powell A.J."/>
            <person name="Barry K."/>
            <person name="Miller A.N."/>
            <person name="Grigoriev I.V."/>
            <person name="Debuchy R."/>
            <person name="Gladieux P."/>
            <person name="Thoren M.H."/>
            <person name="Johannesson H."/>
        </authorList>
    </citation>
    <scope>NUCLEOTIDE SEQUENCE</scope>
    <source>
        <strain evidence="6">CBS 538.74</strain>
    </source>
</reference>
<keyword evidence="3 4" id="KW-0418">Kinase</keyword>
<evidence type="ECO:0008006" key="8">
    <source>
        <dbReference type="Google" id="ProtNLM"/>
    </source>
</evidence>
<protein>
    <recommendedName>
        <fullName evidence="8">Adenylate kinase</fullName>
    </recommendedName>
</protein>
<evidence type="ECO:0000256" key="4">
    <source>
        <dbReference type="RuleBase" id="RU003330"/>
    </source>
</evidence>
<dbReference type="GO" id="GO:0005524">
    <property type="term" value="F:ATP binding"/>
    <property type="evidence" value="ECO:0007669"/>
    <property type="project" value="InterPro"/>
</dbReference>
<dbReference type="InterPro" id="IPR000850">
    <property type="entry name" value="Adenylat/UMP-CMP_kin"/>
</dbReference>
<evidence type="ECO:0000256" key="5">
    <source>
        <dbReference type="SAM" id="MobiDB-lite"/>
    </source>
</evidence>
<feature type="region of interest" description="Disordered" evidence="5">
    <location>
        <begin position="260"/>
        <end position="292"/>
    </location>
</feature>
<gene>
    <name evidence="6" type="ORF">C8A00DRAFT_18005</name>
</gene>
<evidence type="ECO:0000256" key="2">
    <source>
        <dbReference type="ARBA" id="ARBA00022741"/>
    </source>
</evidence>
<dbReference type="Gene3D" id="3.40.50.300">
    <property type="entry name" value="P-loop containing nucleotide triphosphate hydrolases"/>
    <property type="match status" value="1"/>
</dbReference>
<dbReference type="SUPFAM" id="SSF52540">
    <property type="entry name" value="P-loop containing nucleoside triphosphate hydrolases"/>
    <property type="match status" value="1"/>
</dbReference>
<organism evidence="6 7">
    <name type="scientific">Chaetomidium leptoderma</name>
    <dbReference type="NCBI Taxonomy" id="669021"/>
    <lineage>
        <taxon>Eukaryota</taxon>
        <taxon>Fungi</taxon>
        <taxon>Dikarya</taxon>
        <taxon>Ascomycota</taxon>
        <taxon>Pezizomycotina</taxon>
        <taxon>Sordariomycetes</taxon>
        <taxon>Sordariomycetidae</taxon>
        <taxon>Sordariales</taxon>
        <taxon>Chaetomiaceae</taxon>
        <taxon>Chaetomidium</taxon>
    </lineage>
</organism>
<dbReference type="GO" id="GO:0019205">
    <property type="term" value="F:nucleobase-containing compound kinase activity"/>
    <property type="evidence" value="ECO:0007669"/>
    <property type="project" value="InterPro"/>
</dbReference>
<feature type="compositionally biased region" description="Polar residues" evidence="5">
    <location>
        <begin position="273"/>
        <end position="282"/>
    </location>
</feature>
<comment type="similarity">
    <text evidence="4">Belongs to the adenylate kinase family.</text>
</comment>
<keyword evidence="2" id="KW-0547">Nucleotide-binding</keyword>
<dbReference type="Pfam" id="PF00406">
    <property type="entry name" value="ADK"/>
    <property type="match status" value="1"/>
</dbReference>
<dbReference type="Proteomes" id="UP001302745">
    <property type="component" value="Unassembled WGS sequence"/>
</dbReference>
<sequence length="292" mass="32391">RRGWLKMGVPESATETISVHMYQMAACCGRRDTVRQHQPRYSVPLTVSSPFTSIRGQTGMETKRVREELGLDYLTLSVPPKSPGTMRLHTAFAVSNEEGISPVTQVVHQVDKFQALSQAYIYSCRYPDLALIERTSRTSEWFAERADAILCAWEAADLRIKISLSIVVGGPGVGKGTQYELAAREFGLKHVSVGDLLRGKRSLPGSVYRDFISKSFRNGVPVPPTLVMRLFNVELQGLRADGSNTCGMILDGFPLAKDQLPRLRKDEPMSPIPKSNPSNTTPRCHLDVQPFS</sequence>
<reference evidence="6" key="1">
    <citation type="journal article" date="2023" name="Mol. Phylogenet. Evol.">
        <title>Genome-scale phylogeny and comparative genomics of the fungal order Sordariales.</title>
        <authorList>
            <person name="Hensen N."/>
            <person name="Bonometti L."/>
            <person name="Westerberg I."/>
            <person name="Brannstrom I.O."/>
            <person name="Guillou S."/>
            <person name="Cros-Aarteil S."/>
            <person name="Calhoun S."/>
            <person name="Haridas S."/>
            <person name="Kuo A."/>
            <person name="Mondo S."/>
            <person name="Pangilinan J."/>
            <person name="Riley R."/>
            <person name="LaButti K."/>
            <person name="Andreopoulos B."/>
            <person name="Lipzen A."/>
            <person name="Chen C."/>
            <person name="Yan M."/>
            <person name="Daum C."/>
            <person name="Ng V."/>
            <person name="Clum A."/>
            <person name="Steindorff A."/>
            <person name="Ohm R.A."/>
            <person name="Martin F."/>
            <person name="Silar P."/>
            <person name="Natvig D.O."/>
            <person name="Lalanne C."/>
            <person name="Gautier V."/>
            <person name="Ament-Velasquez S.L."/>
            <person name="Kruys A."/>
            <person name="Hutchinson M.I."/>
            <person name="Powell A.J."/>
            <person name="Barry K."/>
            <person name="Miller A.N."/>
            <person name="Grigoriev I.V."/>
            <person name="Debuchy R."/>
            <person name="Gladieux P."/>
            <person name="Hiltunen Thoren M."/>
            <person name="Johannesson H."/>
        </authorList>
    </citation>
    <scope>NUCLEOTIDE SEQUENCE</scope>
    <source>
        <strain evidence="6">CBS 538.74</strain>
    </source>
</reference>
<evidence type="ECO:0000313" key="7">
    <source>
        <dbReference type="Proteomes" id="UP001302745"/>
    </source>
</evidence>
<evidence type="ECO:0000313" key="6">
    <source>
        <dbReference type="EMBL" id="KAK4150488.1"/>
    </source>
</evidence>
<proteinExistence type="inferred from homology"/>
<feature type="non-terminal residue" evidence="6">
    <location>
        <position position="1"/>
    </location>
</feature>
<evidence type="ECO:0000256" key="3">
    <source>
        <dbReference type="ARBA" id="ARBA00022777"/>
    </source>
</evidence>
<keyword evidence="1 4" id="KW-0808">Transferase</keyword>
<dbReference type="PANTHER" id="PTHR23359">
    <property type="entry name" value="NUCLEOTIDE KINASE"/>
    <property type="match status" value="1"/>
</dbReference>
<dbReference type="GO" id="GO:0006139">
    <property type="term" value="P:nucleobase-containing compound metabolic process"/>
    <property type="evidence" value="ECO:0007669"/>
    <property type="project" value="InterPro"/>
</dbReference>
<dbReference type="AlphaFoldDB" id="A0AAN6ZU95"/>
<evidence type="ECO:0000256" key="1">
    <source>
        <dbReference type="ARBA" id="ARBA00022679"/>
    </source>
</evidence>
<dbReference type="InterPro" id="IPR027417">
    <property type="entry name" value="P-loop_NTPase"/>
</dbReference>
<accession>A0AAN6ZU95</accession>
<name>A0AAN6ZU95_9PEZI</name>
<keyword evidence="7" id="KW-1185">Reference proteome</keyword>